<dbReference type="Gene3D" id="3.40.50.300">
    <property type="entry name" value="P-loop containing nucleotide triphosphate hydrolases"/>
    <property type="match status" value="1"/>
</dbReference>
<dbReference type="InterPro" id="IPR025669">
    <property type="entry name" value="AAA_dom"/>
</dbReference>
<dbReference type="KEGG" id="tes:BW730_05635"/>
<dbReference type="EMBL" id="CP019606">
    <property type="protein sequence ID" value="AQP49228.1"/>
    <property type="molecule type" value="Genomic_DNA"/>
</dbReference>
<dbReference type="GO" id="GO:0051782">
    <property type="term" value="P:negative regulation of cell division"/>
    <property type="evidence" value="ECO:0007669"/>
    <property type="project" value="TreeGrafter"/>
</dbReference>
<dbReference type="SUPFAM" id="SSF52540">
    <property type="entry name" value="P-loop containing nucleoside triphosphate hydrolases"/>
    <property type="match status" value="1"/>
</dbReference>
<dbReference type="Pfam" id="PF13614">
    <property type="entry name" value="AAA_31"/>
    <property type="match status" value="1"/>
</dbReference>
<dbReference type="AlphaFoldDB" id="A0A1Q2CSY8"/>
<dbReference type="GO" id="GO:0009898">
    <property type="term" value="C:cytoplasmic side of plasma membrane"/>
    <property type="evidence" value="ECO:0007669"/>
    <property type="project" value="TreeGrafter"/>
</dbReference>
<sequence length="367" mass="39065">MQASGVSPTQRSLADLEDAELPEALVVRLSDDEETRQGQLQRLERLLDEGVRSVALSDTPTDVALAALRAGVVDVLRPEADVAEYRQALLRAVDRATRLPSTTVDAPVPEAQRRVIVVLAPKGGVGKTTVATNLALGLAMRAPERTVLVDLDAQFGDVLTSLNMFPEYRLHDMTTAALAGDALGVKTFLARHESGLAVIGASDHPAQADSVSGVAASRLVTLLAESFQYVVVDTAAGINDLTLAAADAATDLVLVTTLDVIGIRALRREMEVLDQLSLLHLPRHVVVNRHDPRHGITAADFVANIGAGIDVQVPVSKVALLASNQGIPLLSAAPRDPAAVALTKLVERFATTARTGRQRRRDKKENQ</sequence>
<dbReference type="STRING" id="1332264.BW730_05635"/>
<protein>
    <recommendedName>
        <fullName evidence="1">AAA domain-containing protein</fullName>
    </recommendedName>
</protein>
<dbReference type="InterPro" id="IPR027417">
    <property type="entry name" value="P-loop_NTPase"/>
</dbReference>
<evidence type="ECO:0000259" key="1">
    <source>
        <dbReference type="Pfam" id="PF13614"/>
    </source>
</evidence>
<dbReference type="InterPro" id="IPR050625">
    <property type="entry name" value="ParA/MinD_ATPase"/>
</dbReference>
<accession>A0A1Q2CSY8</accession>
<feature type="domain" description="AAA" evidence="1">
    <location>
        <begin position="114"/>
        <end position="260"/>
    </location>
</feature>
<dbReference type="Proteomes" id="UP000188145">
    <property type="component" value="Chromosome"/>
</dbReference>
<keyword evidence="3" id="KW-1185">Reference proteome</keyword>
<proteinExistence type="predicted"/>
<dbReference type="GO" id="GO:0005829">
    <property type="term" value="C:cytosol"/>
    <property type="evidence" value="ECO:0007669"/>
    <property type="project" value="TreeGrafter"/>
</dbReference>
<dbReference type="PANTHER" id="PTHR43384">
    <property type="entry name" value="SEPTUM SITE-DETERMINING PROTEIN MIND HOMOLOG, CHLOROPLASTIC-RELATED"/>
    <property type="match status" value="1"/>
</dbReference>
<name>A0A1Q2CSY8_9ACTN</name>
<organism evidence="2 3">
    <name type="scientific">Tessaracoccus aquimaris</name>
    <dbReference type="NCBI Taxonomy" id="1332264"/>
    <lineage>
        <taxon>Bacteria</taxon>
        <taxon>Bacillati</taxon>
        <taxon>Actinomycetota</taxon>
        <taxon>Actinomycetes</taxon>
        <taxon>Propionibacteriales</taxon>
        <taxon>Propionibacteriaceae</taxon>
        <taxon>Tessaracoccus</taxon>
    </lineage>
</organism>
<reference evidence="3" key="1">
    <citation type="submission" date="2017-02" db="EMBL/GenBank/DDBJ databases">
        <title>Tessaracoccus aquaemaris sp. nov., isolated from the intestine of a Korean rockfish, Sebastes schlegelii, in a marine aquaculture pond.</title>
        <authorList>
            <person name="Tak E.J."/>
            <person name="Bae J.-W."/>
        </authorList>
    </citation>
    <scope>NUCLEOTIDE SEQUENCE [LARGE SCALE GENOMIC DNA]</scope>
    <source>
        <strain evidence="3">NSG39</strain>
    </source>
</reference>
<dbReference type="GO" id="GO:0016887">
    <property type="term" value="F:ATP hydrolysis activity"/>
    <property type="evidence" value="ECO:0007669"/>
    <property type="project" value="TreeGrafter"/>
</dbReference>
<evidence type="ECO:0000313" key="2">
    <source>
        <dbReference type="EMBL" id="AQP49228.1"/>
    </source>
</evidence>
<dbReference type="PANTHER" id="PTHR43384:SF13">
    <property type="entry name" value="SLR0110 PROTEIN"/>
    <property type="match status" value="1"/>
</dbReference>
<evidence type="ECO:0000313" key="3">
    <source>
        <dbReference type="Proteomes" id="UP000188145"/>
    </source>
</evidence>
<gene>
    <name evidence="2" type="ORF">BW730_05635</name>
</gene>
<dbReference type="GO" id="GO:0005524">
    <property type="term" value="F:ATP binding"/>
    <property type="evidence" value="ECO:0007669"/>
    <property type="project" value="TreeGrafter"/>
</dbReference>